<proteinExistence type="predicted"/>
<organism evidence="1 2">
    <name type="scientific">Liparis tanakae</name>
    <name type="common">Tanaka's snailfish</name>
    <dbReference type="NCBI Taxonomy" id="230148"/>
    <lineage>
        <taxon>Eukaryota</taxon>
        <taxon>Metazoa</taxon>
        <taxon>Chordata</taxon>
        <taxon>Craniata</taxon>
        <taxon>Vertebrata</taxon>
        <taxon>Euteleostomi</taxon>
        <taxon>Actinopterygii</taxon>
        <taxon>Neopterygii</taxon>
        <taxon>Teleostei</taxon>
        <taxon>Neoteleostei</taxon>
        <taxon>Acanthomorphata</taxon>
        <taxon>Eupercaria</taxon>
        <taxon>Perciformes</taxon>
        <taxon>Cottioidei</taxon>
        <taxon>Cottales</taxon>
        <taxon>Liparidae</taxon>
        <taxon>Liparis</taxon>
    </lineage>
</organism>
<sequence length="152" mass="17498">MSAVHKAYLVVNDMLNVWDIQSPSCHIRRQQNTTEDDIFIRKPFQVLEALLLVHVGMKRQWSPVQDHQQRVQSLDTVYAVGEYHGAAGILKQKWIRVSVRVSTVASFLVRRRVGRLRSMVSVAENTKLLDPAEEPPRRDPIIDHSVVYACVW</sequence>
<protein>
    <submittedName>
        <fullName evidence="1">Uncharacterized protein</fullName>
    </submittedName>
</protein>
<accession>A0A4Z2J3X6</accession>
<dbReference type="EMBL" id="SRLO01000028">
    <property type="protein sequence ID" value="TNN84162.1"/>
    <property type="molecule type" value="Genomic_DNA"/>
</dbReference>
<reference evidence="1 2" key="1">
    <citation type="submission" date="2019-03" db="EMBL/GenBank/DDBJ databases">
        <title>First draft genome of Liparis tanakae, snailfish: a comprehensive survey of snailfish specific genes.</title>
        <authorList>
            <person name="Kim W."/>
            <person name="Song I."/>
            <person name="Jeong J.-H."/>
            <person name="Kim D."/>
            <person name="Kim S."/>
            <person name="Ryu S."/>
            <person name="Song J.Y."/>
            <person name="Lee S.K."/>
        </authorList>
    </citation>
    <scope>NUCLEOTIDE SEQUENCE [LARGE SCALE GENOMIC DNA]</scope>
    <source>
        <tissue evidence="1">Muscle</tissue>
    </source>
</reference>
<comment type="caution">
    <text evidence="1">The sequence shown here is derived from an EMBL/GenBank/DDBJ whole genome shotgun (WGS) entry which is preliminary data.</text>
</comment>
<gene>
    <name evidence="1" type="ORF">EYF80_005489</name>
</gene>
<dbReference type="Proteomes" id="UP000314294">
    <property type="component" value="Unassembled WGS sequence"/>
</dbReference>
<dbReference type="AlphaFoldDB" id="A0A4Z2J3X6"/>
<evidence type="ECO:0000313" key="1">
    <source>
        <dbReference type="EMBL" id="TNN84162.1"/>
    </source>
</evidence>
<name>A0A4Z2J3X6_9TELE</name>
<keyword evidence="2" id="KW-1185">Reference proteome</keyword>
<evidence type="ECO:0000313" key="2">
    <source>
        <dbReference type="Proteomes" id="UP000314294"/>
    </source>
</evidence>